<sequence length="182" mass="19051">MKASPAKWVAKTALFLAILIVFQAVTAPLGMTLVTGSLVNLTLIITVMLGGLSSGVTVAILSPVLASILGIGPKVLPLLPCIMIGNVVLVLIWHYLTAKLNLPQLATYILATIVAAGLKFIVLYLLIVKLLVQNILAVAPPQSTILTAMFSAPQLITALIGGIIATVLLPILRPLMNSTKLS</sequence>
<feature type="transmembrane region" description="Helical" evidence="1">
    <location>
        <begin position="75"/>
        <end position="96"/>
    </location>
</feature>
<reference evidence="3" key="1">
    <citation type="journal article" date="2019" name="Int. J. Syst. Evol. Microbiol.">
        <title>The Global Catalogue of Microorganisms (GCM) 10K type strain sequencing project: providing services to taxonomists for standard genome sequencing and annotation.</title>
        <authorList>
            <consortium name="The Broad Institute Genomics Platform"/>
            <consortium name="The Broad Institute Genome Sequencing Center for Infectious Disease"/>
            <person name="Wu L."/>
            <person name="Ma J."/>
        </authorList>
    </citation>
    <scope>NUCLEOTIDE SEQUENCE [LARGE SCALE GENOMIC DNA]</scope>
    <source>
        <strain evidence="3">CCM 8896</strain>
    </source>
</reference>
<gene>
    <name evidence="2" type="ORF">ACFQ5M_04250</name>
</gene>
<proteinExistence type="predicted"/>
<keyword evidence="3" id="KW-1185">Reference proteome</keyword>
<name>A0ABW4J6L5_9LACO</name>
<keyword evidence="1" id="KW-0472">Membrane</keyword>
<dbReference type="EMBL" id="JBHTOP010000006">
    <property type="protein sequence ID" value="MFD1671301.1"/>
    <property type="molecule type" value="Genomic_DNA"/>
</dbReference>
<organism evidence="2 3">
    <name type="scientific">Agrilactobacillus yilanensis</name>
    <dbReference type="NCBI Taxonomy" id="2485997"/>
    <lineage>
        <taxon>Bacteria</taxon>
        <taxon>Bacillati</taxon>
        <taxon>Bacillota</taxon>
        <taxon>Bacilli</taxon>
        <taxon>Lactobacillales</taxon>
        <taxon>Lactobacillaceae</taxon>
        <taxon>Agrilactobacillus</taxon>
    </lineage>
</organism>
<evidence type="ECO:0000256" key="1">
    <source>
        <dbReference type="SAM" id="Phobius"/>
    </source>
</evidence>
<dbReference type="Proteomes" id="UP001597267">
    <property type="component" value="Unassembled WGS sequence"/>
</dbReference>
<dbReference type="RefSeq" id="WP_125713472.1">
    <property type="nucleotide sequence ID" value="NZ_JBHTOP010000006.1"/>
</dbReference>
<keyword evidence="1" id="KW-1133">Transmembrane helix</keyword>
<keyword evidence="1" id="KW-0812">Transmembrane</keyword>
<comment type="caution">
    <text evidence="2">The sequence shown here is derived from an EMBL/GenBank/DDBJ whole genome shotgun (WGS) entry which is preliminary data.</text>
</comment>
<feature type="transmembrane region" description="Helical" evidence="1">
    <location>
        <begin position="108"/>
        <end position="132"/>
    </location>
</feature>
<protein>
    <submittedName>
        <fullName evidence="2">ECF transporter S component</fullName>
    </submittedName>
</protein>
<accession>A0ABW4J6L5</accession>
<evidence type="ECO:0000313" key="3">
    <source>
        <dbReference type="Proteomes" id="UP001597267"/>
    </source>
</evidence>
<evidence type="ECO:0000313" key="2">
    <source>
        <dbReference type="EMBL" id="MFD1671301.1"/>
    </source>
</evidence>
<feature type="transmembrane region" description="Helical" evidence="1">
    <location>
        <begin position="42"/>
        <end position="68"/>
    </location>
</feature>
<feature type="transmembrane region" description="Helical" evidence="1">
    <location>
        <begin position="144"/>
        <end position="172"/>
    </location>
</feature>